<evidence type="ECO:0000259" key="1">
    <source>
        <dbReference type="Pfam" id="PF07992"/>
    </source>
</evidence>
<dbReference type="Pfam" id="PF14691">
    <property type="entry name" value="Fer4_20"/>
    <property type="match status" value="1"/>
</dbReference>
<dbReference type="AlphaFoldDB" id="A0A7M1S133"/>
<dbReference type="Gene3D" id="3.50.50.60">
    <property type="entry name" value="FAD/NAD(P)-binding domain"/>
    <property type="match status" value="2"/>
</dbReference>
<dbReference type="PANTHER" id="PTHR42783">
    <property type="entry name" value="GLUTAMATE SYNTHASE [NADPH] SMALL CHAIN"/>
    <property type="match status" value="1"/>
</dbReference>
<dbReference type="Pfam" id="PF07992">
    <property type="entry name" value="Pyr_redox_2"/>
    <property type="match status" value="1"/>
</dbReference>
<dbReference type="Proteomes" id="UP000595074">
    <property type="component" value="Chromosome"/>
</dbReference>
<keyword evidence="4" id="KW-1185">Reference proteome</keyword>
<feature type="domain" description="Dihydroprymidine dehydrogenase" evidence="2">
    <location>
        <begin position="26"/>
        <end position="144"/>
    </location>
</feature>
<evidence type="ECO:0000313" key="4">
    <source>
        <dbReference type="Proteomes" id="UP000595074"/>
    </source>
</evidence>
<dbReference type="RefSeq" id="WP_197547830.1">
    <property type="nucleotide sequence ID" value="NZ_CP063164.1"/>
</dbReference>
<dbReference type="EMBL" id="CP063164">
    <property type="protein sequence ID" value="QOR61157.1"/>
    <property type="molecule type" value="Genomic_DNA"/>
</dbReference>
<organism evidence="3 4">
    <name type="scientific">Sulfurovum indicum</name>
    <dbReference type="NCBI Taxonomy" id="2779528"/>
    <lineage>
        <taxon>Bacteria</taxon>
        <taxon>Pseudomonadati</taxon>
        <taxon>Campylobacterota</taxon>
        <taxon>Epsilonproteobacteria</taxon>
        <taxon>Campylobacterales</taxon>
        <taxon>Sulfurovaceae</taxon>
        <taxon>Sulfurovum</taxon>
    </lineage>
</organism>
<dbReference type="InterPro" id="IPR009051">
    <property type="entry name" value="Helical_ferredxn"/>
</dbReference>
<reference evidence="3 4" key="1">
    <citation type="submission" date="2020-10" db="EMBL/GenBank/DDBJ databases">
        <title>The genome of sulfurovum sp.</title>
        <authorList>
            <person name="Xie S."/>
            <person name="Shao Z."/>
            <person name="Jiang L."/>
        </authorList>
    </citation>
    <scope>NUCLEOTIDE SEQUENCE [LARGE SCALE GENOMIC DNA]</scope>
    <source>
        <strain evidence="3 4">ST-419</strain>
    </source>
</reference>
<accession>A0A7M1S133</accession>
<dbReference type="InterPro" id="IPR028261">
    <property type="entry name" value="DPD_II"/>
</dbReference>
<dbReference type="Gene3D" id="1.10.1060.10">
    <property type="entry name" value="Alpha-helical ferredoxin"/>
    <property type="match status" value="1"/>
</dbReference>
<name>A0A7M1S133_9BACT</name>
<dbReference type="GO" id="GO:0051536">
    <property type="term" value="F:iron-sulfur cluster binding"/>
    <property type="evidence" value="ECO:0007669"/>
    <property type="project" value="InterPro"/>
</dbReference>
<protein>
    <submittedName>
        <fullName evidence="3">Glutamate synthase subunit beta</fullName>
    </submittedName>
</protein>
<dbReference type="InterPro" id="IPR023753">
    <property type="entry name" value="FAD/NAD-binding_dom"/>
</dbReference>
<feature type="domain" description="FAD/NAD(P)-binding" evidence="1">
    <location>
        <begin position="159"/>
        <end position="461"/>
    </location>
</feature>
<dbReference type="PANTHER" id="PTHR42783:SF3">
    <property type="entry name" value="GLUTAMATE SYNTHASE [NADPH] SMALL CHAIN-RELATED"/>
    <property type="match status" value="1"/>
</dbReference>
<dbReference type="GO" id="GO:0016491">
    <property type="term" value="F:oxidoreductase activity"/>
    <property type="evidence" value="ECO:0007669"/>
    <property type="project" value="InterPro"/>
</dbReference>
<proteinExistence type="predicted"/>
<dbReference type="PRINTS" id="PR00419">
    <property type="entry name" value="ADXRDTASE"/>
</dbReference>
<dbReference type="SUPFAM" id="SSF46548">
    <property type="entry name" value="alpha-helical ferredoxin"/>
    <property type="match status" value="1"/>
</dbReference>
<dbReference type="KEGG" id="sinu:IMZ28_06745"/>
<gene>
    <name evidence="3" type="ORF">IMZ28_06745</name>
</gene>
<evidence type="ECO:0000313" key="3">
    <source>
        <dbReference type="EMBL" id="QOR61157.1"/>
    </source>
</evidence>
<sequence>MNKKKQYLKIKKETPRKREAEQRVVDFYPTYHLFSKEEADTQSLRCIKCPVDLLKGLESEFSFCRTGCPLENKIPIWIEKVKEGDIKGAFEASNEISPFPEILGMVCPHDVLCQGGCTIAKTESGSVSIGAIEVYLNEQAFKMGLKPDYGQNRQKSGKRVAVIGSGPAGMSCATFLLRGGVEVDMFEKSDRPGGLLTYGIPNFKIKKDVILRRFNWMQEAGMNLHLNSDIQSSEQLKRMLDDYDAIFVGIGAPSSRGARMKNEDAHGVYHVMDILKHAQKRVFEDFYESILENKHVVVIGGGDSAMDAVRTSVRMKAKSVRCAYRRDEANMPGSVKEVINAKEEGVIFEFYTAPKEVIIDKGRHVKGLLCQRTQLGKPDESGRRKLEVIENSEFTLECDVIILALGFDNVEFPWYDDAQINTGKWGDIIVDDEKRTSNARIYAGGDAVRGADLAVTAAADGRKAALAMLKKFNINL</sequence>
<dbReference type="InterPro" id="IPR036188">
    <property type="entry name" value="FAD/NAD-bd_sf"/>
</dbReference>
<dbReference type="SUPFAM" id="SSF51971">
    <property type="entry name" value="Nucleotide-binding domain"/>
    <property type="match status" value="2"/>
</dbReference>
<evidence type="ECO:0000259" key="2">
    <source>
        <dbReference type="Pfam" id="PF14691"/>
    </source>
</evidence>